<dbReference type="Pfam" id="PF03707">
    <property type="entry name" value="MHYT"/>
    <property type="match status" value="2"/>
</dbReference>
<feature type="domain" description="MHYT" evidence="4">
    <location>
        <begin position="12"/>
        <end position="199"/>
    </location>
</feature>
<dbReference type="InterPro" id="IPR043128">
    <property type="entry name" value="Rev_trsase/Diguanyl_cyclase"/>
</dbReference>
<keyword evidence="1" id="KW-1133">Transmembrane helix</keyword>
<dbReference type="Pfam" id="PF00990">
    <property type="entry name" value="GGDEF"/>
    <property type="match status" value="1"/>
</dbReference>
<feature type="transmembrane region" description="Helical" evidence="1">
    <location>
        <begin position="178"/>
        <end position="199"/>
    </location>
</feature>
<feature type="transmembrane region" description="Helical" evidence="1">
    <location>
        <begin position="146"/>
        <end position="166"/>
    </location>
</feature>
<accession>A0ABX3PGY1</accession>
<dbReference type="Gene3D" id="3.30.70.270">
    <property type="match status" value="1"/>
</dbReference>
<comment type="caution">
    <text evidence="5">The sequence shown here is derived from an EMBL/GenBank/DDBJ whole genome shotgun (WGS) entry which is preliminary data.</text>
</comment>
<dbReference type="InterPro" id="IPR001633">
    <property type="entry name" value="EAL_dom"/>
</dbReference>
<keyword evidence="6" id="KW-1185">Reference proteome</keyword>
<proteinExistence type="predicted"/>
<reference evidence="5 6" key="1">
    <citation type="journal article" date="2017" name="Antonie Van Leeuwenhoek">
        <title>Rhizobium rhizosphaerae sp. nov., a novel species isolated from rice rhizosphere.</title>
        <authorList>
            <person name="Zhao J.J."/>
            <person name="Zhang J."/>
            <person name="Zhang R.J."/>
            <person name="Zhang C.W."/>
            <person name="Yin H.Q."/>
            <person name="Zhang X.X."/>
        </authorList>
    </citation>
    <scope>NUCLEOTIDE SEQUENCE [LARGE SCALE GENOMIC DNA]</scope>
    <source>
        <strain evidence="5 6">RD15</strain>
    </source>
</reference>
<dbReference type="SUPFAM" id="SSF141868">
    <property type="entry name" value="EAL domain-like"/>
    <property type="match status" value="1"/>
</dbReference>
<dbReference type="EMBL" id="MSPX01000002">
    <property type="protein sequence ID" value="OQP87688.1"/>
    <property type="molecule type" value="Genomic_DNA"/>
</dbReference>
<feature type="transmembrane region" description="Helical" evidence="1">
    <location>
        <begin position="215"/>
        <end position="237"/>
    </location>
</feature>
<dbReference type="PROSITE" id="PS50887">
    <property type="entry name" value="GGDEF"/>
    <property type="match status" value="1"/>
</dbReference>
<feature type="domain" description="GGDEF" evidence="3">
    <location>
        <begin position="282"/>
        <end position="415"/>
    </location>
</feature>
<dbReference type="SMART" id="SM00267">
    <property type="entry name" value="GGDEF"/>
    <property type="match status" value="1"/>
</dbReference>
<feature type="transmembrane region" description="Helical" evidence="1">
    <location>
        <begin position="15"/>
        <end position="36"/>
    </location>
</feature>
<dbReference type="Gene3D" id="3.20.20.450">
    <property type="entry name" value="EAL domain"/>
    <property type="match status" value="1"/>
</dbReference>
<dbReference type="PROSITE" id="PS50924">
    <property type="entry name" value="MHYT"/>
    <property type="match status" value="1"/>
</dbReference>
<dbReference type="CDD" id="cd01948">
    <property type="entry name" value="EAL"/>
    <property type="match status" value="1"/>
</dbReference>
<sequence length="679" mass="73547">MMTVLSCIGTKHDPLLFGVAALICILGSIITTQLYARGRRTISLQRMSWLFMAGIIGGSTIWTTHFVAMMSYEPTVRHAFAADLTLVSLVMAITATLLGMVVSTLTTKGPAIELGGLIIGLGIALMHFTGMAAYEVEGQKVWDLGMATASILLGATFGILMCNRIARPIWRFCRHGGTAALILAIVTMHFTAMTALTIVPDPTVAVSSSFVPDDFMAVLVSAITIIIISFGTAAYFIDMQTQRNTAERFRHLALHDAVTGLPNRSSLVDYIDSVITRDDEAGQFTLIKIGLSELKHVSERHGFSAADALLRTAAQRLRLALDSDAFLARGTADALVVCVSRHTKTEAQRLAHHLVKVLNETMMWDGTHLAMGAHAGLATLSRAPGRDSQQLLTEATMALDRAKEAGAGAVRVYDRAIDDLTRAHVEMTMALQTGIERNEFFLVYQAQNDVESRAVVGYEALVRWRHGERGLIPPSEFIPLAESTGFIHRLGDWVLKTAALEAAGWARPLSIAVNVAPAQLADIAFPLRVQQILNETGLDARRLELEITESGIIADQQKALAIIQQLKQLGVRIAMDDYGTGYSSLSMLQSFPFDKIKIDRSFVDAVAVSRPSAAIVRSTIILSHSLDIPVLAEGVETEEQMDFLRQEGCLCVQGYLFGKPQTAEQIAAVTGMAVSASAA</sequence>
<dbReference type="Proteomes" id="UP000192652">
    <property type="component" value="Unassembled WGS sequence"/>
</dbReference>
<dbReference type="RefSeq" id="WP_176218609.1">
    <property type="nucleotide sequence ID" value="NZ_MSPX01000002.1"/>
</dbReference>
<dbReference type="SUPFAM" id="SSF55073">
    <property type="entry name" value="Nucleotide cyclase"/>
    <property type="match status" value="1"/>
</dbReference>
<feature type="transmembrane region" description="Helical" evidence="1">
    <location>
        <begin position="48"/>
        <end position="68"/>
    </location>
</feature>
<dbReference type="CDD" id="cd01949">
    <property type="entry name" value="GGDEF"/>
    <property type="match status" value="1"/>
</dbReference>
<evidence type="ECO:0000259" key="4">
    <source>
        <dbReference type="PROSITE" id="PS50924"/>
    </source>
</evidence>
<dbReference type="NCBIfam" id="TIGR00254">
    <property type="entry name" value="GGDEF"/>
    <property type="match status" value="1"/>
</dbReference>
<feature type="transmembrane region" description="Helical" evidence="1">
    <location>
        <begin position="80"/>
        <end position="102"/>
    </location>
</feature>
<feature type="domain" description="EAL" evidence="2">
    <location>
        <begin position="424"/>
        <end position="674"/>
    </location>
</feature>
<protein>
    <submittedName>
        <fullName evidence="5">Uncharacterized protein</fullName>
    </submittedName>
</protein>
<name>A0ABX3PGY1_9HYPH</name>
<gene>
    <name evidence="5" type="ORF">BTR14_03745</name>
</gene>
<dbReference type="InterPro" id="IPR029787">
    <property type="entry name" value="Nucleotide_cyclase"/>
</dbReference>
<dbReference type="InterPro" id="IPR000160">
    <property type="entry name" value="GGDEF_dom"/>
</dbReference>
<dbReference type="Pfam" id="PF00563">
    <property type="entry name" value="EAL"/>
    <property type="match status" value="1"/>
</dbReference>
<evidence type="ECO:0000313" key="6">
    <source>
        <dbReference type="Proteomes" id="UP000192652"/>
    </source>
</evidence>
<dbReference type="PROSITE" id="PS50883">
    <property type="entry name" value="EAL"/>
    <property type="match status" value="1"/>
</dbReference>
<organism evidence="5 6">
    <name type="scientific">Xaviernesmea rhizosphaerae</name>
    <dbReference type="NCBI Taxonomy" id="1672749"/>
    <lineage>
        <taxon>Bacteria</taxon>
        <taxon>Pseudomonadati</taxon>
        <taxon>Pseudomonadota</taxon>
        <taxon>Alphaproteobacteria</taxon>
        <taxon>Hyphomicrobiales</taxon>
        <taxon>Rhizobiaceae</taxon>
        <taxon>Rhizobium/Agrobacterium group</taxon>
        <taxon>Xaviernesmea</taxon>
    </lineage>
</organism>
<dbReference type="SMART" id="SM00052">
    <property type="entry name" value="EAL"/>
    <property type="match status" value="1"/>
</dbReference>
<evidence type="ECO:0000256" key="1">
    <source>
        <dbReference type="PROSITE-ProRule" id="PRU00244"/>
    </source>
</evidence>
<dbReference type="PANTHER" id="PTHR33121">
    <property type="entry name" value="CYCLIC DI-GMP PHOSPHODIESTERASE PDEF"/>
    <property type="match status" value="1"/>
</dbReference>
<evidence type="ECO:0000259" key="2">
    <source>
        <dbReference type="PROSITE" id="PS50883"/>
    </source>
</evidence>
<evidence type="ECO:0000313" key="5">
    <source>
        <dbReference type="EMBL" id="OQP87688.1"/>
    </source>
</evidence>
<dbReference type="InterPro" id="IPR035919">
    <property type="entry name" value="EAL_sf"/>
</dbReference>
<feature type="transmembrane region" description="Helical" evidence="1">
    <location>
        <begin position="114"/>
        <end position="134"/>
    </location>
</feature>
<keyword evidence="1" id="KW-0472">Membrane</keyword>
<dbReference type="InterPro" id="IPR050706">
    <property type="entry name" value="Cyclic-di-GMP_PDE-like"/>
</dbReference>
<evidence type="ECO:0000259" key="3">
    <source>
        <dbReference type="PROSITE" id="PS50887"/>
    </source>
</evidence>
<dbReference type="PANTHER" id="PTHR33121:SF70">
    <property type="entry name" value="SIGNALING PROTEIN YKOW"/>
    <property type="match status" value="1"/>
</dbReference>
<keyword evidence="1" id="KW-0812">Transmembrane</keyword>
<dbReference type="InterPro" id="IPR005330">
    <property type="entry name" value="MHYT_dom"/>
</dbReference>